<feature type="compositionally biased region" description="Acidic residues" evidence="2">
    <location>
        <begin position="570"/>
        <end position="582"/>
    </location>
</feature>
<feature type="coiled-coil region" evidence="1">
    <location>
        <begin position="335"/>
        <end position="419"/>
    </location>
</feature>
<dbReference type="Proteomes" id="UP000324233">
    <property type="component" value="Chromosome"/>
</dbReference>
<accession>A0A5B9W4C0</accession>
<feature type="domain" description="Bacteriophage T5 Orf172 DNA-binding" evidence="3">
    <location>
        <begin position="443"/>
        <end position="526"/>
    </location>
</feature>
<dbReference type="AlphaFoldDB" id="A0A5B9W4C0"/>
<evidence type="ECO:0000313" key="4">
    <source>
        <dbReference type="EMBL" id="QEH35049.1"/>
    </source>
</evidence>
<keyword evidence="5" id="KW-1185">Reference proteome</keyword>
<evidence type="ECO:0000256" key="1">
    <source>
        <dbReference type="SAM" id="Coils"/>
    </source>
</evidence>
<organism evidence="4 5">
    <name type="scientific">Aquisphaera giovannonii</name>
    <dbReference type="NCBI Taxonomy" id="406548"/>
    <lineage>
        <taxon>Bacteria</taxon>
        <taxon>Pseudomonadati</taxon>
        <taxon>Planctomycetota</taxon>
        <taxon>Planctomycetia</taxon>
        <taxon>Isosphaerales</taxon>
        <taxon>Isosphaeraceae</taxon>
        <taxon>Aquisphaera</taxon>
    </lineage>
</organism>
<name>A0A5B9W4C0_9BACT</name>
<protein>
    <recommendedName>
        <fullName evidence="3">Bacteriophage T5 Orf172 DNA-binding domain-containing protein</fullName>
    </recommendedName>
</protein>
<evidence type="ECO:0000256" key="2">
    <source>
        <dbReference type="SAM" id="MobiDB-lite"/>
    </source>
</evidence>
<dbReference type="SMART" id="SM00974">
    <property type="entry name" value="T5orf172"/>
    <property type="match status" value="1"/>
</dbReference>
<dbReference type="Pfam" id="PF13455">
    <property type="entry name" value="MUG113"/>
    <property type="match status" value="1"/>
</dbReference>
<dbReference type="RefSeq" id="WP_148594894.1">
    <property type="nucleotide sequence ID" value="NZ_CP042997.1"/>
</dbReference>
<sequence length="616" mass="69421">MLYALLIVLCFALVGIALFFFLRAGELKAQVSQLETAWKEREGAYESELSRLEKIRHIPNVIEKARRTEAEIAAKIAEAERRSQEIIDFATAEAQEQARKIRAQADGEATITHDAAQRVKDEAYRLRREAQVTLAEASKEARDIASKARKDAKEKREQADTALNGATTLALQIRLDAEARARAIDADAFAARGKAREYEDVIQALERTIKRYENVPIAPLPHALDELADEFGFSKPGEKLKLARERTRLMQRNGTAATCGYPDGWKRDHALKFVLGTFNGQVDTILSRVRSGNHARLAQEMKDAYALVNKDGEVYKDARIQREYLDARLGELKAAVAVQRLKEQAREEQRAIREQIREEQRAKREIERAIKQAAREEELVNRAIARIREQFEQASESEKAKYQAQLSDLNAKLLEAEEKGRKALSMAQQTKKGHVYVISNVGSFGEDVYKIGLTRRLDPLERVRELGDASVPFPFDVHAMLSSDDAPALEIALHRLFVERQVNKVNKRKEFFKLPLSDIREAVEKLQIDATWTLQAEAAQYRESLALDQAMKTDSTLKERWLEEQATFNFEDELSDEDESEQEAVGSNTVARGPSLPGGAGAPLRSRPPAPVRPGA</sequence>
<evidence type="ECO:0000259" key="3">
    <source>
        <dbReference type="SMART" id="SM00974"/>
    </source>
</evidence>
<dbReference type="EMBL" id="CP042997">
    <property type="protein sequence ID" value="QEH35049.1"/>
    <property type="molecule type" value="Genomic_DNA"/>
</dbReference>
<evidence type="ECO:0000313" key="5">
    <source>
        <dbReference type="Proteomes" id="UP000324233"/>
    </source>
</evidence>
<dbReference type="Pfam" id="PF13250">
    <property type="entry name" value="SNIPE"/>
    <property type="match status" value="1"/>
</dbReference>
<feature type="compositionally biased region" description="Pro residues" evidence="2">
    <location>
        <begin position="606"/>
        <end position="616"/>
    </location>
</feature>
<proteinExistence type="predicted"/>
<dbReference type="InterPro" id="IPR025280">
    <property type="entry name" value="SNIPE"/>
</dbReference>
<feature type="region of interest" description="Disordered" evidence="2">
    <location>
        <begin position="570"/>
        <end position="616"/>
    </location>
</feature>
<dbReference type="KEGG" id="agv:OJF2_35940"/>
<keyword evidence="1" id="KW-0175">Coiled coil</keyword>
<feature type="coiled-coil region" evidence="1">
    <location>
        <begin position="120"/>
        <end position="158"/>
    </location>
</feature>
<dbReference type="OrthoDB" id="9811665at2"/>
<dbReference type="InterPro" id="IPR018306">
    <property type="entry name" value="Phage_T5_Orf172_DNA-bd"/>
</dbReference>
<gene>
    <name evidence="4" type="ORF">OJF2_35940</name>
</gene>
<reference evidence="4 5" key="1">
    <citation type="submission" date="2019-08" db="EMBL/GenBank/DDBJ databases">
        <title>Deep-cultivation of Planctomycetes and their phenomic and genomic characterization uncovers novel biology.</title>
        <authorList>
            <person name="Wiegand S."/>
            <person name="Jogler M."/>
            <person name="Boedeker C."/>
            <person name="Pinto D."/>
            <person name="Vollmers J."/>
            <person name="Rivas-Marin E."/>
            <person name="Kohn T."/>
            <person name="Peeters S.H."/>
            <person name="Heuer A."/>
            <person name="Rast P."/>
            <person name="Oberbeckmann S."/>
            <person name="Bunk B."/>
            <person name="Jeske O."/>
            <person name="Meyerdierks A."/>
            <person name="Storesund J.E."/>
            <person name="Kallscheuer N."/>
            <person name="Luecker S."/>
            <person name="Lage O.M."/>
            <person name="Pohl T."/>
            <person name="Merkel B.J."/>
            <person name="Hornburger P."/>
            <person name="Mueller R.-W."/>
            <person name="Bruemmer F."/>
            <person name="Labrenz M."/>
            <person name="Spormann A.M."/>
            <person name="Op den Camp H."/>
            <person name="Overmann J."/>
            <person name="Amann R."/>
            <person name="Jetten M.S.M."/>
            <person name="Mascher T."/>
            <person name="Medema M.H."/>
            <person name="Devos D.P."/>
            <person name="Kaster A.-K."/>
            <person name="Ovreas L."/>
            <person name="Rohde M."/>
            <person name="Galperin M.Y."/>
            <person name="Jogler C."/>
        </authorList>
    </citation>
    <scope>NUCLEOTIDE SEQUENCE [LARGE SCALE GENOMIC DNA]</scope>
    <source>
        <strain evidence="4 5">OJF2</strain>
    </source>
</reference>